<dbReference type="EMBL" id="JMCB01000008">
    <property type="protein sequence ID" value="KFE67014.1"/>
    <property type="molecule type" value="Genomic_DNA"/>
</dbReference>
<name>A0A085WH51_9BACT</name>
<dbReference type="PATRIC" id="fig|394096.3.peg.4408"/>
<dbReference type="InterPro" id="IPR011989">
    <property type="entry name" value="ARM-like"/>
</dbReference>
<dbReference type="STRING" id="394096.DB31_8367"/>
<dbReference type="PANTHER" id="PTHR12697">
    <property type="entry name" value="PBS LYASE HEAT-LIKE PROTEIN"/>
    <property type="match status" value="1"/>
</dbReference>
<dbReference type="OrthoDB" id="3661251at2"/>
<evidence type="ECO:0000313" key="1">
    <source>
        <dbReference type="EMBL" id="KFE67014.1"/>
    </source>
</evidence>
<dbReference type="RefSeq" id="WP_044190978.1">
    <property type="nucleotide sequence ID" value="NZ_JMCB01000008.1"/>
</dbReference>
<dbReference type="GO" id="GO:0016491">
    <property type="term" value="F:oxidoreductase activity"/>
    <property type="evidence" value="ECO:0007669"/>
    <property type="project" value="TreeGrafter"/>
</dbReference>
<dbReference type="InterPro" id="IPR016024">
    <property type="entry name" value="ARM-type_fold"/>
</dbReference>
<sequence>MTHVLAPQPEEERYQAVLAVDPASPTALDALIQGLHDESWRVRRAASEALRRLPSLTQVAQRLVAVLGERGETGARNAAAEALVGLGDVSVAPLIRLLTHEDPDQRKFAADILGQLGRRASESALIGALADSDLNVRVSAVEALGRLGSDAGARALEGLLKEPETLLRLAVLEALSQLQWPPPLPVVVPLLSDPLLRRSAYRVMGLIPQVAATELISRGLGSEVRSIREAALGALGSQASVADGTLRAEIDAQTRAALKRVPEAVEFVTRAFENEDMPVRAGALVAAGALREPSLAIAVAEAAREDRLLREVIRTLSRLGSEAGRELLGRMAELSLPARAAAAQAMLEMVDPSYVPALSALLEWAEDDLRAVAVKALGRTQSPDAVAPLVALLEEPALAGAAVRALGVLSGGCREAVLAALEEVVEKRPSPAALAAYAHAGGTAALPTFRKLARASDPLLRAAALGAAMDVDPAVGLELARSALQDEAAPVRAAGARAVGRVGDPSAGALLKPALQDEDIAVQLAAVEALGECGASDRMPELEALVSHPDGALAGRAVRALGRIGSVRPQVLREATRHADAEVVKAALQAGAVSAEGVALAVELLQHPGWDVRATAARVLGDSGGRDSLEAVRSALAVEQDALARRALTDAVERLSRR</sequence>
<dbReference type="PANTHER" id="PTHR12697:SF5">
    <property type="entry name" value="DEOXYHYPUSINE HYDROXYLASE"/>
    <property type="match status" value="1"/>
</dbReference>
<comment type="caution">
    <text evidence="1">The sequence shown here is derived from an EMBL/GenBank/DDBJ whole genome shotgun (WGS) entry which is preliminary data.</text>
</comment>
<reference evidence="1 2" key="1">
    <citation type="submission" date="2014-04" db="EMBL/GenBank/DDBJ databases">
        <title>Genome assembly of Hyalangium minutum DSM 14724.</title>
        <authorList>
            <person name="Sharma G."/>
            <person name="Subramanian S."/>
        </authorList>
    </citation>
    <scope>NUCLEOTIDE SEQUENCE [LARGE SCALE GENOMIC DNA]</scope>
    <source>
        <strain evidence="1 2">DSM 14724</strain>
    </source>
</reference>
<keyword evidence="2" id="KW-1185">Reference proteome</keyword>
<dbReference type="Pfam" id="PF13646">
    <property type="entry name" value="HEAT_2"/>
    <property type="match status" value="5"/>
</dbReference>
<dbReference type="Proteomes" id="UP000028725">
    <property type="component" value="Unassembled WGS sequence"/>
</dbReference>
<dbReference type="Gene3D" id="1.25.10.10">
    <property type="entry name" value="Leucine-rich Repeat Variant"/>
    <property type="match status" value="5"/>
</dbReference>
<gene>
    <name evidence="1" type="ORF">DB31_8367</name>
</gene>
<dbReference type="SUPFAM" id="SSF48371">
    <property type="entry name" value="ARM repeat"/>
    <property type="match status" value="1"/>
</dbReference>
<dbReference type="InterPro" id="IPR004155">
    <property type="entry name" value="PBS_lyase_HEAT"/>
</dbReference>
<evidence type="ECO:0000313" key="2">
    <source>
        <dbReference type="Proteomes" id="UP000028725"/>
    </source>
</evidence>
<dbReference type="AlphaFoldDB" id="A0A085WH51"/>
<protein>
    <submittedName>
        <fullName evidence="1">HEAT repeat protein</fullName>
    </submittedName>
</protein>
<proteinExistence type="predicted"/>
<accession>A0A085WH51</accession>
<dbReference type="SMART" id="SM00567">
    <property type="entry name" value="EZ_HEAT"/>
    <property type="match status" value="11"/>
</dbReference>
<organism evidence="1 2">
    <name type="scientific">Hyalangium minutum</name>
    <dbReference type="NCBI Taxonomy" id="394096"/>
    <lineage>
        <taxon>Bacteria</taxon>
        <taxon>Pseudomonadati</taxon>
        <taxon>Myxococcota</taxon>
        <taxon>Myxococcia</taxon>
        <taxon>Myxococcales</taxon>
        <taxon>Cystobacterineae</taxon>
        <taxon>Archangiaceae</taxon>
        <taxon>Hyalangium</taxon>
    </lineage>
</organism>